<evidence type="ECO:0000313" key="3">
    <source>
        <dbReference type="Proteomes" id="UP000320762"/>
    </source>
</evidence>
<dbReference type="Proteomes" id="UP000320762">
    <property type="component" value="Unassembled WGS sequence"/>
</dbReference>
<evidence type="ECO:0000256" key="1">
    <source>
        <dbReference type="SAM" id="MobiDB-lite"/>
    </source>
</evidence>
<feature type="compositionally biased region" description="Basic and acidic residues" evidence="1">
    <location>
        <begin position="72"/>
        <end position="83"/>
    </location>
</feature>
<gene>
    <name evidence="2" type="ORF">BD626DRAFT_566431</name>
</gene>
<dbReference type="STRING" id="97359.A0A550CLX5"/>
<proteinExistence type="predicted"/>
<organism evidence="2 3">
    <name type="scientific">Schizophyllum amplum</name>
    <dbReference type="NCBI Taxonomy" id="97359"/>
    <lineage>
        <taxon>Eukaryota</taxon>
        <taxon>Fungi</taxon>
        <taxon>Dikarya</taxon>
        <taxon>Basidiomycota</taxon>
        <taxon>Agaricomycotina</taxon>
        <taxon>Agaricomycetes</taxon>
        <taxon>Agaricomycetidae</taxon>
        <taxon>Agaricales</taxon>
        <taxon>Schizophyllaceae</taxon>
        <taxon>Schizophyllum</taxon>
    </lineage>
</organism>
<dbReference type="OrthoDB" id="3269550at2759"/>
<keyword evidence="3" id="KW-1185">Reference proteome</keyword>
<dbReference type="EMBL" id="VDMD01000004">
    <property type="protein sequence ID" value="TRM65769.1"/>
    <property type="molecule type" value="Genomic_DNA"/>
</dbReference>
<feature type="compositionally biased region" description="Low complexity" evidence="1">
    <location>
        <begin position="118"/>
        <end position="127"/>
    </location>
</feature>
<feature type="region of interest" description="Disordered" evidence="1">
    <location>
        <begin position="106"/>
        <end position="152"/>
    </location>
</feature>
<dbReference type="AlphaFoldDB" id="A0A550CLX5"/>
<feature type="compositionally biased region" description="Polar residues" evidence="1">
    <location>
        <begin position="52"/>
        <end position="66"/>
    </location>
</feature>
<protein>
    <submittedName>
        <fullName evidence="2">Uncharacterized protein</fullName>
    </submittedName>
</protein>
<comment type="caution">
    <text evidence="2">The sequence shown here is derived from an EMBL/GenBank/DDBJ whole genome shotgun (WGS) entry which is preliminary data.</text>
</comment>
<reference evidence="2 3" key="1">
    <citation type="journal article" date="2019" name="New Phytol.">
        <title>Comparative genomics reveals unique wood-decay strategies and fruiting body development in the Schizophyllaceae.</title>
        <authorList>
            <person name="Almasi E."/>
            <person name="Sahu N."/>
            <person name="Krizsan K."/>
            <person name="Balint B."/>
            <person name="Kovacs G.M."/>
            <person name="Kiss B."/>
            <person name="Cseklye J."/>
            <person name="Drula E."/>
            <person name="Henrissat B."/>
            <person name="Nagy I."/>
            <person name="Chovatia M."/>
            <person name="Adam C."/>
            <person name="LaButti K."/>
            <person name="Lipzen A."/>
            <person name="Riley R."/>
            <person name="Grigoriev I.V."/>
            <person name="Nagy L.G."/>
        </authorList>
    </citation>
    <scope>NUCLEOTIDE SEQUENCE [LARGE SCALE GENOMIC DNA]</scope>
    <source>
        <strain evidence="2 3">NL-1724</strain>
    </source>
</reference>
<feature type="compositionally biased region" description="Low complexity" evidence="1">
    <location>
        <begin position="377"/>
        <end position="392"/>
    </location>
</feature>
<feature type="region of interest" description="Disordered" evidence="1">
    <location>
        <begin position="377"/>
        <end position="415"/>
    </location>
</feature>
<name>A0A550CLX5_9AGAR</name>
<evidence type="ECO:0000313" key="2">
    <source>
        <dbReference type="EMBL" id="TRM65769.1"/>
    </source>
</evidence>
<feature type="compositionally biased region" description="Polar residues" evidence="1">
    <location>
        <begin position="12"/>
        <end position="37"/>
    </location>
</feature>
<sequence length="542" mass="59120">MVHLASAVKRTAGSSPASPTSGTQALPPSPASCTTPRATHHPGELSPAAPSPASNGMQSSPLTYSPLSRPPTRNELDGPEKSRLLKKARKLSKVFGEVAMLRDMDEDLAARPPPPLPANAAALSSSPIRPSFNVSQADIGKALPDPPRPSLASVDESHISFASSTQENVTEIYVQAPSMENSHESVDTDLVAPSKQSDDCLRRARMAKLSRHFGENIPPEILTDAAASRRPSTPNSIRNARLRKPRRQASIDGLYPAAVASRIKSSSKRTGAHLRRSRSLWGQKPMIDDRPPAASIELGSDDFQAHYDESFGEGNRSDHHRALDVRRAKKMRELFGQDPPPELIRVLGNKDDHLLTLTEEERRASIATLLSLSTGTLSTMDLPRSSSAASRLSGDRELPPRPSTAPSRGSSPEMPSFATMRERELAFAALYPRNVRSFDAVDSIRASLDSQDDPVAFQERRRRAAKLSRFFGVGYQDITPSLVSESAAPSSPPPVAAPRSPRRLDADVDVRVTGRNRFWNFNTETKPKQTNVYDVLDKLRKL</sequence>
<accession>A0A550CLX5</accession>
<feature type="region of interest" description="Disordered" evidence="1">
    <location>
        <begin position="1"/>
        <end position="86"/>
    </location>
</feature>
<feature type="region of interest" description="Disordered" evidence="1">
    <location>
        <begin position="483"/>
        <end position="504"/>
    </location>
</feature>